<proteinExistence type="predicted"/>
<evidence type="ECO:0000256" key="4">
    <source>
        <dbReference type="PROSITE-ProRule" id="PRU00169"/>
    </source>
</evidence>
<dbReference type="Gene3D" id="3.40.50.2300">
    <property type="match status" value="1"/>
</dbReference>
<feature type="domain" description="Response regulatory" evidence="5">
    <location>
        <begin position="11"/>
        <end position="125"/>
    </location>
</feature>
<dbReference type="InterPro" id="IPR001789">
    <property type="entry name" value="Sig_transdc_resp-reg_receiver"/>
</dbReference>
<dbReference type="AlphaFoldDB" id="A0A934IV20"/>
<evidence type="ECO:0000259" key="5">
    <source>
        <dbReference type="PROSITE" id="PS50110"/>
    </source>
</evidence>
<dbReference type="PANTHER" id="PTHR44591:SF3">
    <property type="entry name" value="RESPONSE REGULATORY DOMAIN-CONTAINING PROTEIN"/>
    <property type="match status" value="1"/>
</dbReference>
<dbReference type="Proteomes" id="UP000602124">
    <property type="component" value="Unassembled WGS sequence"/>
</dbReference>
<dbReference type="PROSITE" id="PS50110">
    <property type="entry name" value="RESPONSE_REGULATORY"/>
    <property type="match status" value="1"/>
</dbReference>
<name>A0A934IV20_9HYPH</name>
<dbReference type="EMBL" id="JAEKMH010000001">
    <property type="protein sequence ID" value="MBJ3783298.1"/>
    <property type="molecule type" value="Genomic_DNA"/>
</dbReference>
<dbReference type="InterPro" id="IPR050595">
    <property type="entry name" value="Bact_response_regulator"/>
</dbReference>
<dbReference type="SMART" id="SM00448">
    <property type="entry name" value="REC"/>
    <property type="match status" value="1"/>
</dbReference>
<dbReference type="RefSeq" id="WP_198874542.1">
    <property type="nucleotide sequence ID" value="NZ_JAEKMH010000001.1"/>
</dbReference>
<keyword evidence="7" id="KW-1185">Reference proteome</keyword>
<dbReference type="CDD" id="cd00156">
    <property type="entry name" value="REC"/>
    <property type="match status" value="1"/>
</dbReference>
<accession>A0A934IV20</accession>
<gene>
    <name evidence="6" type="ORF">JEQ47_01080</name>
</gene>
<dbReference type="Pfam" id="PF00072">
    <property type="entry name" value="Response_reg"/>
    <property type="match status" value="1"/>
</dbReference>
<comment type="caution">
    <text evidence="6">The sequence shown here is derived from an EMBL/GenBank/DDBJ whole genome shotgun (WGS) entry which is preliminary data.</text>
</comment>
<evidence type="ECO:0000313" key="6">
    <source>
        <dbReference type="EMBL" id="MBJ3783298.1"/>
    </source>
</evidence>
<evidence type="ECO:0000313" key="7">
    <source>
        <dbReference type="Proteomes" id="UP000602124"/>
    </source>
</evidence>
<reference evidence="6" key="1">
    <citation type="submission" date="2020-12" db="EMBL/GenBank/DDBJ databases">
        <title>Devosia sp. MSA67 isolated from Mo River.</title>
        <authorList>
            <person name="Ma F."/>
            <person name="Zi Z."/>
        </authorList>
    </citation>
    <scope>NUCLEOTIDE SEQUENCE</scope>
    <source>
        <strain evidence="6">MSA67</strain>
    </source>
</reference>
<organism evidence="6 7">
    <name type="scientific">Devosia sediminis</name>
    <dbReference type="NCBI Taxonomy" id="2798801"/>
    <lineage>
        <taxon>Bacteria</taxon>
        <taxon>Pseudomonadati</taxon>
        <taxon>Pseudomonadota</taxon>
        <taxon>Alphaproteobacteria</taxon>
        <taxon>Hyphomicrobiales</taxon>
        <taxon>Devosiaceae</taxon>
        <taxon>Devosia</taxon>
    </lineage>
</organism>
<keyword evidence="1 4" id="KW-0597">Phosphoprotein</keyword>
<dbReference type="PANTHER" id="PTHR44591">
    <property type="entry name" value="STRESS RESPONSE REGULATOR PROTEIN 1"/>
    <property type="match status" value="1"/>
</dbReference>
<dbReference type="SUPFAM" id="SSF52172">
    <property type="entry name" value="CheY-like"/>
    <property type="match status" value="1"/>
</dbReference>
<evidence type="ECO:0000256" key="1">
    <source>
        <dbReference type="ARBA" id="ARBA00022553"/>
    </source>
</evidence>
<keyword evidence="3" id="KW-0804">Transcription</keyword>
<evidence type="ECO:0000256" key="2">
    <source>
        <dbReference type="ARBA" id="ARBA00023015"/>
    </source>
</evidence>
<sequence>MDTSRHAAPQSFLVVDDEAFVRADLAELIRDLGHEAWEAASTAEALAMLNQSAHAFTGLVTDVNMPGSRNGIVLAHHVRFVWPHIRVIVVSAGRKPLAGALPADTPFFAKPWDPERLASALSATH</sequence>
<feature type="modified residue" description="4-aspartylphosphate" evidence="4">
    <location>
        <position position="62"/>
    </location>
</feature>
<evidence type="ECO:0000256" key="3">
    <source>
        <dbReference type="ARBA" id="ARBA00023163"/>
    </source>
</evidence>
<dbReference type="InterPro" id="IPR011006">
    <property type="entry name" value="CheY-like_superfamily"/>
</dbReference>
<protein>
    <submittedName>
        <fullName evidence="6">Response regulator</fullName>
    </submittedName>
</protein>
<keyword evidence="2" id="KW-0805">Transcription regulation</keyword>
<dbReference type="GO" id="GO:0000160">
    <property type="term" value="P:phosphorelay signal transduction system"/>
    <property type="evidence" value="ECO:0007669"/>
    <property type="project" value="InterPro"/>
</dbReference>